<evidence type="ECO:0000256" key="5">
    <source>
        <dbReference type="ARBA" id="ARBA00022842"/>
    </source>
</evidence>
<dbReference type="Proteomes" id="UP001163046">
    <property type="component" value="Unassembled WGS sequence"/>
</dbReference>
<dbReference type="SUPFAM" id="SSF81665">
    <property type="entry name" value="Calcium ATPase, transmembrane domain M"/>
    <property type="match status" value="1"/>
</dbReference>
<dbReference type="GO" id="GO:0016020">
    <property type="term" value="C:membrane"/>
    <property type="evidence" value="ECO:0007669"/>
    <property type="project" value="UniProtKB-SubCell"/>
</dbReference>
<evidence type="ECO:0000313" key="11">
    <source>
        <dbReference type="EMBL" id="KAJ7377304.1"/>
    </source>
</evidence>
<keyword evidence="3" id="KW-0547">Nucleotide-binding</keyword>
<dbReference type="AlphaFoldDB" id="A0A9W9ZC11"/>
<keyword evidence="5" id="KW-0460">Magnesium</keyword>
<evidence type="ECO:0000256" key="7">
    <source>
        <dbReference type="ARBA" id="ARBA00022989"/>
    </source>
</evidence>
<dbReference type="FunFam" id="1.20.1110.10:FF:000065">
    <property type="entry name" value="Sarcoplasmic/endoplasmic reticulum calcium ATPase 1"/>
    <property type="match status" value="1"/>
</dbReference>
<keyword evidence="6" id="KW-1278">Translocase</keyword>
<reference evidence="11" key="1">
    <citation type="submission" date="2023-01" db="EMBL/GenBank/DDBJ databases">
        <title>Genome assembly of the deep-sea coral Lophelia pertusa.</title>
        <authorList>
            <person name="Herrera S."/>
            <person name="Cordes E."/>
        </authorList>
    </citation>
    <scope>NUCLEOTIDE SEQUENCE</scope>
    <source>
        <strain evidence="11">USNM1676648</strain>
        <tissue evidence="11">Polyp</tissue>
    </source>
</reference>
<comment type="caution">
    <text evidence="11">The sequence shown here is derived from an EMBL/GenBank/DDBJ whole genome shotgun (WGS) entry which is preliminary data.</text>
</comment>
<keyword evidence="8 9" id="KW-0472">Membrane</keyword>
<dbReference type="InterPro" id="IPR006068">
    <property type="entry name" value="ATPase_P-typ_cation-transptr_C"/>
</dbReference>
<keyword evidence="12" id="KW-1185">Reference proteome</keyword>
<evidence type="ECO:0000256" key="9">
    <source>
        <dbReference type="SAM" id="Phobius"/>
    </source>
</evidence>
<evidence type="ECO:0000256" key="2">
    <source>
        <dbReference type="ARBA" id="ARBA00022692"/>
    </source>
</evidence>
<feature type="domain" description="Cation-transporting P-type ATPase C-terminal" evidence="10">
    <location>
        <begin position="2"/>
        <end position="205"/>
    </location>
</feature>
<evidence type="ECO:0000259" key="10">
    <source>
        <dbReference type="Pfam" id="PF00689"/>
    </source>
</evidence>
<evidence type="ECO:0000256" key="8">
    <source>
        <dbReference type="ARBA" id="ARBA00023136"/>
    </source>
</evidence>
<evidence type="ECO:0000256" key="3">
    <source>
        <dbReference type="ARBA" id="ARBA00022741"/>
    </source>
</evidence>
<gene>
    <name evidence="11" type="primary">ATP2A2_1</name>
    <name evidence="11" type="ORF">OS493_030117</name>
</gene>
<keyword evidence="7 9" id="KW-1133">Transmembrane helix</keyword>
<name>A0A9W9ZC11_9CNID</name>
<evidence type="ECO:0000256" key="4">
    <source>
        <dbReference type="ARBA" id="ARBA00022840"/>
    </source>
</evidence>
<accession>A0A9W9ZC11</accession>
<comment type="subcellular location">
    <subcellularLocation>
        <location evidence="1">Membrane</location>
        <topology evidence="1">Multi-pass membrane protein</topology>
    </subcellularLocation>
</comment>
<sequence length="224" mass="25524">MPEALIPVQLLWVNLMTDGPPATALSFNPPDVDIMMKPPRKAKEALISGWLFFRYMAIGIYVGAATVGANAWWFMFYENGPKVSYYQLTHHMQCTTDPTSFVGVDCHIFSDLHPMTMALSVLVTIEMFNALNSLSENQSLFVMPPWRNPSLITAIIASFIMHFIILYFQITNTIFRITPLNWDEWMTVLYFSFPVIILDEILKFVSRNIAEPPHPTPQAKAKSD</sequence>
<dbReference type="Pfam" id="PF00689">
    <property type="entry name" value="Cation_ATPase_C"/>
    <property type="match status" value="1"/>
</dbReference>
<dbReference type="PANTHER" id="PTHR42861">
    <property type="entry name" value="CALCIUM-TRANSPORTING ATPASE"/>
    <property type="match status" value="1"/>
</dbReference>
<organism evidence="11 12">
    <name type="scientific">Desmophyllum pertusum</name>
    <dbReference type="NCBI Taxonomy" id="174260"/>
    <lineage>
        <taxon>Eukaryota</taxon>
        <taxon>Metazoa</taxon>
        <taxon>Cnidaria</taxon>
        <taxon>Anthozoa</taxon>
        <taxon>Hexacorallia</taxon>
        <taxon>Scleractinia</taxon>
        <taxon>Caryophylliina</taxon>
        <taxon>Caryophylliidae</taxon>
        <taxon>Desmophyllum</taxon>
    </lineage>
</organism>
<evidence type="ECO:0000256" key="6">
    <source>
        <dbReference type="ARBA" id="ARBA00022967"/>
    </source>
</evidence>
<proteinExistence type="predicted"/>
<evidence type="ECO:0000313" key="12">
    <source>
        <dbReference type="Proteomes" id="UP001163046"/>
    </source>
</evidence>
<feature type="transmembrane region" description="Helical" evidence="9">
    <location>
        <begin position="45"/>
        <end position="75"/>
    </location>
</feature>
<keyword evidence="4" id="KW-0067">ATP-binding</keyword>
<dbReference type="InterPro" id="IPR023298">
    <property type="entry name" value="ATPase_P-typ_TM_dom_sf"/>
</dbReference>
<evidence type="ECO:0000256" key="1">
    <source>
        <dbReference type="ARBA" id="ARBA00004141"/>
    </source>
</evidence>
<feature type="transmembrane region" description="Helical" evidence="9">
    <location>
        <begin position="151"/>
        <end position="170"/>
    </location>
</feature>
<dbReference type="EMBL" id="MU826381">
    <property type="protein sequence ID" value="KAJ7377304.1"/>
    <property type="molecule type" value="Genomic_DNA"/>
</dbReference>
<protein>
    <submittedName>
        <fullName evidence="11">Sarcoplasmic/endoplasmic reticulum calcium ATPase 2</fullName>
    </submittedName>
</protein>
<dbReference type="OrthoDB" id="3352408at2759"/>
<dbReference type="Gene3D" id="1.20.1110.10">
    <property type="entry name" value="Calcium-transporting ATPase, transmembrane domain"/>
    <property type="match status" value="1"/>
</dbReference>
<dbReference type="GO" id="GO:0005524">
    <property type="term" value="F:ATP binding"/>
    <property type="evidence" value="ECO:0007669"/>
    <property type="project" value="UniProtKB-KW"/>
</dbReference>
<keyword evidence="2 9" id="KW-0812">Transmembrane</keyword>